<dbReference type="InterPro" id="IPR018392">
    <property type="entry name" value="LysM"/>
</dbReference>
<proteinExistence type="predicted"/>
<feature type="domain" description="LysM" evidence="1">
    <location>
        <begin position="5"/>
        <end position="55"/>
    </location>
</feature>
<evidence type="ECO:0000259" key="1">
    <source>
        <dbReference type="SMART" id="SM00257"/>
    </source>
</evidence>
<keyword evidence="3" id="KW-1185">Reference proteome</keyword>
<evidence type="ECO:0000313" key="3">
    <source>
        <dbReference type="Proteomes" id="UP000659344"/>
    </source>
</evidence>
<dbReference type="Gene3D" id="3.10.350.10">
    <property type="entry name" value="LysM domain"/>
    <property type="match status" value="1"/>
</dbReference>
<accession>A0ABQ1YEJ5</accession>
<gene>
    <name evidence="2" type="ORF">GCM10008013_21510</name>
</gene>
<organism evidence="2 3">
    <name type="scientific">Paenibacillus segetis</name>
    <dbReference type="NCBI Taxonomy" id="1325360"/>
    <lineage>
        <taxon>Bacteria</taxon>
        <taxon>Bacillati</taxon>
        <taxon>Bacillota</taxon>
        <taxon>Bacilli</taxon>
        <taxon>Bacillales</taxon>
        <taxon>Paenibacillaceae</taxon>
        <taxon>Paenibacillus</taxon>
    </lineage>
</organism>
<protein>
    <recommendedName>
        <fullName evidence="1">LysM domain-containing protein</fullName>
    </recommendedName>
</protein>
<dbReference type="InterPro" id="IPR036779">
    <property type="entry name" value="LysM_dom_sf"/>
</dbReference>
<dbReference type="EMBL" id="BMFT01000001">
    <property type="protein sequence ID" value="GGH22826.1"/>
    <property type="molecule type" value="Genomic_DNA"/>
</dbReference>
<dbReference type="CDD" id="cd00118">
    <property type="entry name" value="LysM"/>
    <property type="match status" value="1"/>
</dbReference>
<dbReference type="SMART" id="SM00257">
    <property type="entry name" value="LysM"/>
    <property type="match status" value="1"/>
</dbReference>
<sequence>MVLEKVIVQPGDTLWQIATAHKPRGKDTRIYIEHIKDYNGLTASAIRSGDVLILPPK</sequence>
<dbReference type="Proteomes" id="UP000659344">
    <property type="component" value="Unassembled WGS sequence"/>
</dbReference>
<comment type="caution">
    <text evidence="2">The sequence shown here is derived from an EMBL/GenBank/DDBJ whole genome shotgun (WGS) entry which is preliminary data.</text>
</comment>
<dbReference type="Pfam" id="PF01476">
    <property type="entry name" value="LysM"/>
    <property type="match status" value="1"/>
</dbReference>
<name>A0ABQ1YEJ5_9BACL</name>
<reference evidence="3" key="1">
    <citation type="journal article" date="2019" name="Int. J. Syst. Evol. Microbiol.">
        <title>The Global Catalogue of Microorganisms (GCM) 10K type strain sequencing project: providing services to taxonomists for standard genome sequencing and annotation.</title>
        <authorList>
            <consortium name="The Broad Institute Genomics Platform"/>
            <consortium name="The Broad Institute Genome Sequencing Center for Infectious Disease"/>
            <person name="Wu L."/>
            <person name="Ma J."/>
        </authorList>
    </citation>
    <scope>NUCLEOTIDE SEQUENCE [LARGE SCALE GENOMIC DNA]</scope>
    <source>
        <strain evidence="3">CGMCC 1.12769</strain>
    </source>
</reference>
<dbReference type="SUPFAM" id="SSF54106">
    <property type="entry name" value="LysM domain"/>
    <property type="match status" value="1"/>
</dbReference>
<evidence type="ECO:0000313" key="2">
    <source>
        <dbReference type="EMBL" id="GGH22826.1"/>
    </source>
</evidence>